<dbReference type="GO" id="GO:0016705">
    <property type="term" value="F:oxidoreductase activity, acting on paired donors, with incorporation or reduction of molecular oxygen"/>
    <property type="evidence" value="ECO:0007669"/>
    <property type="project" value="InterPro"/>
</dbReference>
<evidence type="ECO:0000256" key="1">
    <source>
        <dbReference type="ARBA" id="ARBA00001971"/>
    </source>
</evidence>
<sequence>MRELPTTIRRMRGDLPAAFRDLSSRFPEGVALPLPGKDIVVLGSAGAQRRVLIENAANYVKGLGQAEIGAHLGPGVLTADGEVWQRHRSPVVARLRSRRVAEMSGTVLALAERSISSLVPEGEAEAVVDLTLPLAQYTLDCLSAAFDLPPIPAAEVVEALDVFQDAAMFESFTLAAVPARWRRRADARLREADAALHALCSDLLAGLGPQARNEGWADEPGLRSLLLAGYETTATSLAWAVLELAQAPETRHAIAQEAQSAVPVLERRVAARFFAESVRARPPVWLISRRAMADDVVDGHTIRAGDEVVLPVGTPQHEAQAIGQPSDLTFGLGPRGCPGKRLADVEGTAWLSVLLGRYEIEDLSSNPLRVQARMTQIPRGGVRVRLRGKEVPGLISDSVNGIDGRKDCPRH</sequence>
<evidence type="ECO:0000256" key="3">
    <source>
        <dbReference type="RuleBase" id="RU000461"/>
    </source>
</evidence>
<reference evidence="4 5" key="1">
    <citation type="submission" date="2018-03" db="EMBL/GenBank/DDBJ databases">
        <title>Bacteriophage NCPPB3778 and a type I-E CRISPR drive the evolution of the US Biological Select Agent, Rathayibacter toxicus.</title>
        <authorList>
            <person name="Davis E.W.II."/>
            <person name="Tabima J.F."/>
            <person name="Weisberg A.J."/>
            <person name="Dantas Lopes L."/>
            <person name="Wiseman M.S."/>
            <person name="Wiseman M.S."/>
            <person name="Pupko T."/>
            <person name="Belcher M.S."/>
            <person name="Sechler A.J."/>
            <person name="Tancos M.A."/>
            <person name="Schroeder B.K."/>
            <person name="Murray T.D."/>
            <person name="Luster D.G."/>
            <person name="Schneider W.L."/>
            <person name="Rogers E."/>
            <person name="Andreote F.D."/>
            <person name="Grunwald N.J."/>
            <person name="Putnam M.L."/>
            <person name="Chang J.H."/>
        </authorList>
    </citation>
    <scope>NUCLEOTIDE SEQUENCE [LARGE SCALE GENOMIC DNA]</scope>
    <source>
        <strain evidence="4 5">NCCPB 2253</strain>
    </source>
</reference>
<comment type="similarity">
    <text evidence="2 3">Belongs to the cytochrome P450 family.</text>
</comment>
<keyword evidence="3" id="KW-0560">Oxidoreductase</keyword>
<evidence type="ECO:0000256" key="2">
    <source>
        <dbReference type="ARBA" id="ARBA00010617"/>
    </source>
</evidence>
<proteinExistence type="inferred from homology"/>
<dbReference type="InterPro" id="IPR036396">
    <property type="entry name" value="Cyt_P450_sf"/>
</dbReference>
<dbReference type="PANTHER" id="PTHR24305:SF166">
    <property type="entry name" value="CYTOCHROME P450 12A4, MITOCHONDRIAL-RELATED"/>
    <property type="match status" value="1"/>
</dbReference>
<keyword evidence="3" id="KW-0479">Metal-binding</keyword>
<accession>A0AAD1AE08</accession>
<gene>
    <name evidence="4" type="ORF">C7V51_07070</name>
</gene>
<dbReference type="Gene3D" id="1.10.630.10">
    <property type="entry name" value="Cytochrome P450"/>
    <property type="match status" value="1"/>
</dbReference>
<organism evidence="4 5">
    <name type="scientific">Rathayibacter iranicus</name>
    <dbReference type="NCBI Taxonomy" id="59737"/>
    <lineage>
        <taxon>Bacteria</taxon>
        <taxon>Bacillati</taxon>
        <taxon>Actinomycetota</taxon>
        <taxon>Actinomycetes</taxon>
        <taxon>Micrococcales</taxon>
        <taxon>Microbacteriaceae</taxon>
        <taxon>Rathayibacter</taxon>
    </lineage>
</organism>
<evidence type="ECO:0000313" key="4">
    <source>
        <dbReference type="EMBL" id="AZZ55672.1"/>
    </source>
</evidence>
<dbReference type="InterPro" id="IPR017972">
    <property type="entry name" value="Cyt_P450_CS"/>
</dbReference>
<dbReference type="EMBL" id="CP028130">
    <property type="protein sequence ID" value="AZZ55672.1"/>
    <property type="molecule type" value="Genomic_DNA"/>
</dbReference>
<protein>
    <submittedName>
        <fullName evidence="4">Cytochrome P450</fullName>
    </submittedName>
</protein>
<dbReference type="KEGG" id="ria:C7V51_07070"/>
<dbReference type="Pfam" id="PF00067">
    <property type="entry name" value="p450"/>
    <property type="match status" value="2"/>
</dbReference>
<keyword evidence="3" id="KW-0503">Monooxygenase</keyword>
<dbReference type="Proteomes" id="UP000283946">
    <property type="component" value="Chromosome"/>
</dbReference>
<dbReference type="InterPro" id="IPR050121">
    <property type="entry name" value="Cytochrome_P450_monoxygenase"/>
</dbReference>
<dbReference type="SUPFAM" id="SSF48264">
    <property type="entry name" value="Cytochrome P450"/>
    <property type="match status" value="1"/>
</dbReference>
<name>A0AAD1AE08_9MICO</name>
<dbReference type="InterPro" id="IPR001128">
    <property type="entry name" value="Cyt_P450"/>
</dbReference>
<comment type="cofactor">
    <cofactor evidence="1">
        <name>heme</name>
        <dbReference type="ChEBI" id="CHEBI:30413"/>
    </cofactor>
</comment>
<keyword evidence="3" id="KW-0408">Iron</keyword>
<dbReference type="PROSITE" id="PS00086">
    <property type="entry name" value="CYTOCHROME_P450"/>
    <property type="match status" value="1"/>
</dbReference>
<dbReference type="AlphaFoldDB" id="A0AAD1AE08"/>
<keyword evidence="3" id="KW-0349">Heme</keyword>
<dbReference type="PANTHER" id="PTHR24305">
    <property type="entry name" value="CYTOCHROME P450"/>
    <property type="match status" value="1"/>
</dbReference>
<dbReference type="PRINTS" id="PR00385">
    <property type="entry name" value="P450"/>
</dbReference>
<dbReference type="GO" id="GO:0004497">
    <property type="term" value="F:monooxygenase activity"/>
    <property type="evidence" value="ECO:0007669"/>
    <property type="project" value="UniProtKB-KW"/>
</dbReference>
<dbReference type="GO" id="GO:0020037">
    <property type="term" value="F:heme binding"/>
    <property type="evidence" value="ECO:0007669"/>
    <property type="project" value="InterPro"/>
</dbReference>
<dbReference type="GO" id="GO:0005506">
    <property type="term" value="F:iron ion binding"/>
    <property type="evidence" value="ECO:0007669"/>
    <property type="project" value="InterPro"/>
</dbReference>
<evidence type="ECO:0000313" key="5">
    <source>
        <dbReference type="Proteomes" id="UP000283946"/>
    </source>
</evidence>